<accession>A0A2Z2NX91</accession>
<protein>
    <recommendedName>
        <fullName evidence="5">Lipoprotein</fullName>
    </recommendedName>
</protein>
<dbReference type="KEGG" id="gai:IMCC3135_29010"/>
<dbReference type="EMBL" id="CP018632">
    <property type="protein sequence ID" value="ASJ75853.1"/>
    <property type="molecule type" value="Genomic_DNA"/>
</dbReference>
<evidence type="ECO:0000313" key="3">
    <source>
        <dbReference type="EMBL" id="ASJ75853.1"/>
    </source>
</evidence>
<evidence type="ECO:0000256" key="2">
    <source>
        <dbReference type="SAM" id="SignalP"/>
    </source>
</evidence>
<keyword evidence="4" id="KW-1185">Reference proteome</keyword>
<reference evidence="3 4" key="1">
    <citation type="submission" date="2016-12" db="EMBL/GenBank/DDBJ databases">
        <authorList>
            <person name="Song W.-J."/>
            <person name="Kurnit D.M."/>
        </authorList>
    </citation>
    <scope>NUCLEOTIDE SEQUENCE [LARGE SCALE GENOMIC DNA]</scope>
    <source>
        <strain evidence="3 4">IMCC3135</strain>
    </source>
</reference>
<keyword evidence="2" id="KW-0732">Signal</keyword>
<feature type="region of interest" description="Disordered" evidence="1">
    <location>
        <begin position="23"/>
        <end position="44"/>
    </location>
</feature>
<sequence>MKLTRTRTTLLLSMIALQTACSSGGDSDNNNNAPDDGEVSQPGLIDVPVAPEGDITHYGAVTIDDDAGVASDLVASFYRLDSGVSASFLSSMLSGESAMCQVQDDGVIDFEEISAGFVPTVPGVGKTAVSAGEAIVLSSPAGTYATLEEQPTAGFLFYDLPNMSMLMDGPVPEGLTVDVPGSAEIPAFVAAEVPTITTLSGAAFGSGNTISANTQFTWEPSSDPTALIRIFATTAGGFFLEDGVTVTCVTPDTGSFNFPADTRAQLGADFSGSAPLMSRIVVNPVQVDSTLLYVIRESFM</sequence>
<feature type="chain" id="PRO_5016317921" description="Lipoprotein" evidence="2">
    <location>
        <begin position="25"/>
        <end position="300"/>
    </location>
</feature>
<evidence type="ECO:0008006" key="5">
    <source>
        <dbReference type="Google" id="ProtNLM"/>
    </source>
</evidence>
<dbReference type="RefSeq" id="WP_088920702.1">
    <property type="nucleotide sequence ID" value="NZ_CP018632.1"/>
</dbReference>
<feature type="compositionally biased region" description="Low complexity" evidence="1">
    <location>
        <begin position="23"/>
        <end position="34"/>
    </location>
</feature>
<evidence type="ECO:0000256" key="1">
    <source>
        <dbReference type="SAM" id="MobiDB-lite"/>
    </source>
</evidence>
<dbReference type="Proteomes" id="UP000250079">
    <property type="component" value="Chromosome"/>
</dbReference>
<proteinExistence type="predicted"/>
<gene>
    <name evidence="3" type="ORF">IMCC3135_29010</name>
</gene>
<name>A0A2Z2NX91_9GAMM</name>
<evidence type="ECO:0000313" key="4">
    <source>
        <dbReference type="Proteomes" id="UP000250079"/>
    </source>
</evidence>
<feature type="signal peptide" evidence="2">
    <location>
        <begin position="1"/>
        <end position="24"/>
    </location>
</feature>
<organism evidence="3 4">
    <name type="scientific">Granulosicoccus antarcticus IMCC3135</name>
    <dbReference type="NCBI Taxonomy" id="1192854"/>
    <lineage>
        <taxon>Bacteria</taxon>
        <taxon>Pseudomonadati</taxon>
        <taxon>Pseudomonadota</taxon>
        <taxon>Gammaproteobacteria</taxon>
        <taxon>Chromatiales</taxon>
        <taxon>Granulosicoccaceae</taxon>
        <taxon>Granulosicoccus</taxon>
    </lineage>
</organism>
<dbReference type="AlphaFoldDB" id="A0A2Z2NX91"/>